<dbReference type="AlphaFoldDB" id="A0A803NT39"/>
<dbReference type="Gramene" id="evm.model.02.1300">
    <property type="protein sequence ID" value="cds.evm.model.02.1300"/>
    <property type="gene ID" value="evm.TU.02.1300"/>
</dbReference>
<dbReference type="CDD" id="cd01650">
    <property type="entry name" value="RT_nLTR_like"/>
    <property type="match status" value="1"/>
</dbReference>
<keyword evidence="3" id="KW-1185">Reference proteome</keyword>
<sequence>MRPLLHEIISPYQSTFVPGRWIAENSIMVHEVMDSLKKLKGRDGFVGLKLDMSKAYDRIEWCFLEKTMASFGFVSKFIQLVMKCISSVSFSILLNGGPLKQFPPGRGLRQGDPISPYLFILCNEVLSRLLLQKEAEGLISGFKVSRLSPSISHLMFANDLFICCKANRAEVGAVMDCVNLYSSWSGQRLNIQKSAYICSTNVPSNTQLDLAHYLGFRKLNKEDRFLGNPIIWSNSKVNDLKFIKEKVCSKIEGWRCKLLSQAGRSTLIRAVAQSSPIYSMATFLIPKTLCTEMDQAGWAKLQEV</sequence>
<dbReference type="PANTHER" id="PTHR33116">
    <property type="entry name" value="REVERSE TRANSCRIPTASE ZINC-BINDING DOMAIN-CONTAINING PROTEIN-RELATED-RELATED"/>
    <property type="match status" value="1"/>
</dbReference>
<name>A0A803NT39_CANSA</name>
<dbReference type="SUPFAM" id="SSF56672">
    <property type="entry name" value="DNA/RNA polymerases"/>
    <property type="match status" value="1"/>
</dbReference>
<evidence type="ECO:0000259" key="1">
    <source>
        <dbReference type="PROSITE" id="PS50878"/>
    </source>
</evidence>
<dbReference type="InterPro" id="IPR000477">
    <property type="entry name" value="RT_dom"/>
</dbReference>
<dbReference type="Pfam" id="PF00078">
    <property type="entry name" value="RVT_1"/>
    <property type="match status" value="1"/>
</dbReference>
<dbReference type="EMBL" id="UZAU01000175">
    <property type="status" value="NOT_ANNOTATED_CDS"/>
    <property type="molecule type" value="Genomic_DNA"/>
</dbReference>
<accession>A0A803NT39</accession>
<reference evidence="2" key="1">
    <citation type="submission" date="2018-11" db="EMBL/GenBank/DDBJ databases">
        <authorList>
            <person name="Grassa J C."/>
        </authorList>
    </citation>
    <scope>NUCLEOTIDE SEQUENCE [LARGE SCALE GENOMIC DNA]</scope>
</reference>
<evidence type="ECO:0000313" key="3">
    <source>
        <dbReference type="Proteomes" id="UP000596661"/>
    </source>
</evidence>
<dbReference type="OMA" id="ICCKANR"/>
<dbReference type="EnsemblPlants" id="evm.model.02.1300">
    <property type="protein sequence ID" value="cds.evm.model.02.1300"/>
    <property type="gene ID" value="evm.TU.02.1300"/>
</dbReference>
<organism evidence="2 3">
    <name type="scientific">Cannabis sativa</name>
    <name type="common">Hemp</name>
    <name type="synonym">Marijuana</name>
    <dbReference type="NCBI Taxonomy" id="3483"/>
    <lineage>
        <taxon>Eukaryota</taxon>
        <taxon>Viridiplantae</taxon>
        <taxon>Streptophyta</taxon>
        <taxon>Embryophyta</taxon>
        <taxon>Tracheophyta</taxon>
        <taxon>Spermatophyta</taxon>
        <taxon>Magnoliopsida</taxon>
        <taxon>eudicotyledons</taxon>
        <taxon>Gunneridae</taxon>
        <taxon>Pentapetalae</taxon>
        <taxon>rosids</taxon>
        <taxon>fabids</taxon>
        <taxon>Rosales</taxon>
        <taxon>Cannabaceae</taxon>
        <taxon>Cannabis</taxon>
    </lineage>
</organism>
<dbReference type="PANTHER" id="PTHR33116:SF86">
    <property type="entry name" value="REVERSE TRANSCRIPTASE DOMAIN-CONTAINING PROTEIN"/>
    <property type="match status" value="1"/>
</dbReference>
<proteinExistence type="predicted"/>
<evidence type="ECO:0000313" key="2">
    <source>
        <dbReference type="EnsemblPlants" id="cds.evm.model.02.1300"/>
    </source>
</evidence>
<protein>
    <recommendedName>
        <fullName evidence="1">Reverse transcriptase domain-containing protein</fullName>
    </recommendedName>
</protein>
<feature type="domain" description="Reverse transcriptase" evidence="1">
    <location>
        <begin position="1"/>
        <end position="230"/>
    </location>
</feature>
<dbReference type="PROSITE" id="PS50878">
    <property type="entry name" value="RT_POL"/>
    <property type="match status" value="1"/>
</dbReference>
<dbReference type="Proteomes" id="UP000596661">
    <property type="component" value="Chromosome 2"/>
</dbReference>
<dbReference type="InterPro" id="IPR043502">
    <property type="entry name" value="DNA/RNA_pol_sf"/>
</dbReference>
<reference evidence="2" key="2">
    <citation type="submission" date="2021-03" db="UniProtKB">
        <authorList>
            <consortium name="EnsemblPlants"/>
        </authorList>
    </citation>
    <scope>IDENTIFICATION</scope>
</reference>